<dbReference type="Pfam" id="PF08238">
    <property type="entry name" value="Sel1"/>
    <property type="match status" value="7"/>
</dbReference>
<dbReference type="EMBL" id="SBIQ01000152">
    <property type="protein sequence ID" value="KAF7682951.1"/>
    <property type="molecule type" value="Genomic_DNA"/>
</dbReference>
<evidence type="ECO:0000313" key="2">
    <source>
        <dbReference type="EMBL" id="KAF7682951.1"/>
    </source>
</evidence>
<sequence>MADYRKLKLTSRIIRKYRRAFGTEDNLAKIRFISEFLRLIENENIESSFAYIKKNPLKSTCIEDMLPDIEEMESVCLDYLRNYSATGEVVLFRDSLKADAQALLGLVYELGAFGVKVDYERAYGYYLLATRQNNPMGTYRLGVCFEKGLGRKRSLPRALTFYRCASKLGYVEAMHTYGTILMHGDLKTSRNTQEGLIYLKLAVNYASSSYPYPYFDFARCFESKSKLRSITPDDKYAFRLYYNGARLGCPNCCYRIGQCYNFGDLYAEVNIRLAVKWYTVAAIKGQTDAQEALSVIYFSKERKSYGQWYDIKAYNWAYRSAMRGSPEAACLLGQYIERGAGVEKDLLYALWWYRIAEELGESSAGTAANKLKNIIKVKENQCKIPNKCLFFC</sequence>
<dbReference type="InterPro" id="IPR011990">
    <property type="entry name" value="TPR-like_helical_dom_sf"/>
</dbReference>
<accession>A0ABQ7HXT4</accession>
<dbReference type="SMART" id="SM00671">
    <property type="entry name" value="SEL1"/>
    <property type="match status" value="5"/>
</dbReference>
<dbReference type="InterPro" id="IPR051726">
    <property type="entry name" value="Chitin_Synth_Reg"/>
</dbReference>
<keyword evidence="1" id="KW-0677">Repeat</keyword>
<keyword evidence="3" id="KW-1185">Reference proteome</keyword>
<reference evidence="2 3" key="1">
    <citation type="submission" date="2019-01" db="EMBL/GenBank/DDBJ databases">
        <title>Genomes sequencing and comparative genomics of infectious freshwater microsporidia, Cucumispora dikerogammari and Thelohania contejeani.</title>
        <authorList>
            <person name="Cormier A."/>
            <person name="Giraud I."/>
            <person name="Wattier R."/>
            <person name="Teixeira M."/>
            <person name="Grandjean F."/>
            <person name="Rigaud T."/>
            <person name="Cordaux R."/>
        </authorList>
    </citation>
    <scope>NUCLEOTIDE SEQUENCE [LARGE SCALE GENOMIC DNA]</scope>
    <source>
        <strain evidence="2">T1</strain>
        <tissue evidence="2">Spores</tissue>
    </source>
</reference>
<proteinExistence type="predicted"/>
<dbReference type="SUPFAM" id="SSF81901">
    <property type="entry name" value="HCP-like"/>
    <property type="match status" value="2"/>
</dbReference>
<dbReference type="Proteomes" id="UP001516464">
    <property type="component" value="Unassembled WGS sequence"/>
</dbReference>
<evidence type="ECO:0000256" key="1">
    <source>
        <dbReference type="ARBA" id="ARBA00022737"/>
    </source>
</evidence>
<dbReference type="PANTHER" id="PTHR46430">
    <property type="entry name" value="PROTEIN SKT5-RELATED"/>
    <property type="match status" value="1"/>
</dbReference>
<name>A0ABQ7HXT4_9MICR</name>
<dbReference type="Gene3D" id="1.25.40.10">
    <property type="entry name" value="Tetratricopeptide repeat domain"/>
    <property type="match status" value="2"/>
</dbReference>
<gene>
    <name evidence="2" type="primary">SKT5</name>
    <name evidence="2" type="ORF">TCON_1837</name>
</gene>
<evidence type="ECO:0000313" key="3">
    <source>
        <dbReference type="Proteomes" id="UP001516464"/>
    </source>
</evidence>
<comment type="caution">
    <text evidence="2">The sequence shown here is derived from an EMBL/GenBank/DDBJ whole genome shotgun (WGS) entry which is preliminary data.</text>
</comment>
<dbReference type="PANTHER" id="PTHR46430:SF1">
    <property type="entry name" value="CHITIN SYNTHASE REGULATOR SKT5-RELATED"/>
    <property type="match status" value="1"/>
</dbReference>
<organism evidence="2 3">
    <name type="scientific">Astathelohania contejeani</name>
    <dbReference type="NCBI Taxonomy" id="164912"/>
    <lineage>
        <taxon>Eukaryota</taxon>
        <taxon>Fungi</taxon>
        <taxon>Fungi incertae sedis</taxon>
        <taxon>Microsporidia</taxon>
        <taxon>Astathelohaniidae</taxon>
        <taxon>Astathelohania</taxon>
    </lineage>
</organism>
<dbReference type="InterPro" id="IPR006597">
    <property type="entry name" value="Sel1-like"/>
</dbReference>
<protein>
    <submittedName>
        <fullName evidence="2">Protein SKT5</fullName>
    </submittedName>
</protein>